<feature type="domain" description="4Fe-4S ferredoxin-type" evidence="5">
    <location>
        <begin position="6"/>
        <end position="34"/>
    </location>
</feature>
<protein>
    <submittedName>
        <fullName evidence="7">Iron only hydrogenase large subunit-like protein</fullName>
    </submittedName>
</protein>
<dbReference type="RefSeq" id="WP_144681772.1">
    <property type="nucleotide sequence ID" value="NZ_VLLC01000002.1"/>
</dbReference>
<dbReference type="AlphaFoldDB" id="A0A562S6M6"/>
<feature type="domain" description="4Fe-4S ferredoxin-type" evidence="5">
    <location>
        <begin position="35"/>
        <end position="64"/>
    </location>
</feature>
<dbReference type="PROSITE" id="PS00198">
    <property type="entry name" value="4FE4S_FER_1"/>
    <property type="match status" value="2"/>
</dbReference>
<dbReference type="OrthoDB" id="9810782at2"/>
<proteinExistence type="predicted"/>
<gene>
    <name evidence="7" type="ORF">LZ24_00384</name>
</gene>
<dbReference type="GO" id="GO:0046872">
    <property type="term" value="F:metal ion binding"/>
    <property type="evidence" value="ECO:0007669"/>
    <property type="project" value="UniProtKB-KW"/>
</dbReference>
<dbReference type="InterPro" id="IPR009016">
    <property type="entry name" value="Fe_hydrogenase"/>
</dbReference>
<keyword evidence="3" id="KW-0408">Iron</keyword>
<dbReference type="PROSITE" id="PS51379">
    <property type="entry name" value="4FE4S_FER_2"/>
    <property type="match status" value="2"/>
</dbReference>
<keyword evidence="8" id="KW-1185">Reference proteome</keyword>
<keyword evidence="1" id="KW-0004">4Fe-4S</keyword>
<dbReference type="InterPro" id="IPR050340">
    <property type="entry name" value="Cytosolic_Fe-S_CAF"/>
</dbReference>
<name>A0A562S6M6_9BACT</name>
<keyword evidence="4" id="KW-0411">Iron-sulfur</keyword>
<comment type="caution">
    <text evidence="7">The sequence shown here is derived from an EMBL/GenBank/DDBJ whole genome shotgun (WGS) entry which is preliminary data.</text>
</comment>
<dbReference type="EMBL" id="VLLC01000002">
    <property type="protein sequence ID" value="TWI76763.1"/>
    <property type="molecule type" value="Genomic_DNA"/>
</dbReference>
<evidence type="ECO:0000256" key="4">
    <source>
        <dbReference type="ARBA" id="ARBA00023014"/>
    </source>
</evidence>
<evidence type="ECO:0000259" key="6">
    <source>
        <dbReference type="PROSITE" id="PS51656"/>
    </source>
</evidence>
<evidence type="ECO:0000256" key="1">
    <source>
        <dbReference type="ARBA" id="ARBA00022485"/>
    </source>
</evidence>
<dbReference type="PROSITE" id="PS51656">
    <property type="entry name" value="4FE4S"/>
    <property type="match status" value="1"/>
</dbReference>
<sequence length="607" mass="67051">MTRLKSPIYTEKTRCQDCYKCIRECPVKAIRVEKGHAIIIPEQCVLCGHCVVACPAQAKKVRDDLPQARQILKLKPRVIASLAPSFAAVYPDLEPGQLISAIKALGFYGVSETAIGADLVSAKIACDLSMAANIPDAGPKDHMERLYGYRVQFRSQESAGEKNSLQRQKLFLSSACPVLVEFIKHYIPELNPCITDCASPLLAHARYLKEKYGEETGIVFIGPCIAKKREADTWDELDAAISFTDLNRWLEDEGIHPSDRKSAKDTFIPLKAAKGSLYPIEGGMIASIRKYATIRNAHMMSVTGLKEIRKTLEGLSPEALSAPIFMELLSCPGGCINGPGVCNDTLRAFRRIRLLDYASKARNTLSEKMPDMQGTLPVERIVPSEHSDDDIQAALKQIGKRTLQDALNCGSCGYDTCKAFAAAMLENRAEKTMCLSYMKTLAQNKANGLIRAIPAGVVICDSQLKIIECNRYFANMMGEDVLSMFEVRPGMEGASLEKITDLARYFKDVIDLNGLDLVNREVREGKKIFHLTIFSIEKGESACGVLQDVTAPQIQKSRVIDETRRVINKNLKVVQKIAFLLGENAAETEAILNSVIESFSGDEDRDL</sequence>
<evidence type="ECO:0000259" key="5">
    <source>
        <dbReference type="PROSITE" id="PS51379"/>
    </source>
</evidence>
<dbReference type="Gene3D" id="3.40.950.10">
    <property type="entry name" value="Fe-only Hydrogenase (Larger Subunit), Chain L, domain 3"/>
    <property type="match status" value="1"/>
</dbReference>
<dbReference type="Pfam" id="PF13188">
    <property type="entry name" value="PAS_8"/>
    <property type="match status" value="1"/>
</dbReference>
<dbReference type="Proteomes" id="UP000318307">
    <property type="component" value="Unassembled WGS sequence"/>
</dbReference>
<dbReference type="Pfam" id="PF04060">
    <property type="entry name" value="FeS"/>
    <property type="match status" value="1"/>
</dbReference>
<dbReference type="Pfam" id="PF13237">
    <property type="entry name" value="Fer4_10"/>
    <property type="match status" value="1"/>
</dbReference>
<organism evidence="7 8">
    <name type="scientific">Desulfobotulus alkaliphilus</name>
    <dbReference type="NCBI Taxonomy" id="622671"/>
    <lineage>
        <taxon>Bacteria</taxon>
        <taxon>Pseudomonadati</taxon>
        <taxon>Thermodesulfobacteriota</taxon>
        <taxon>Desulfobacteria</taxon>
        <taxon>Desulfobacterales</taxon>
        <taxon>Desulfobacteraceae</taxon>
        <taxon>Desulfobotulus</taxon>
    </lineage>
</organism>
<dbReference type="Pfam" id="PF02906">
    <property type="entry name" value="Fe_hyd_lg_C"/>
    <property type="match status" value="1"/>
</dbReference>
<dbReference type="GO" id="GO:0051539">
    <property type="term" value="F:4 iron, 4 sulfur cluster binding"/>
    <property type="evidence" value="ECO:0007669"/>
    <property type="project" value="UniProtKB-KW"/>
</dbReference>
<dbReference type="InterPro" id="IPR000014">
    <property type="entry name" value="PAS"/>
</dbReference>
<reference evidence="7 8" key="1">
    <citation type="submission" date="2019-07" db="EMBL/GenBank/DDBJ databases">
        <title>Genome sequencing of 100 strains of the haloalkaliphilic chemolithoautotrophic sulfur-oxidizing bacterium Thioalkalivibrio.</title>
        <authorList>
            <person name="Muyzer G."/>
        </authorList>
    </citation>
    <scope>NUCLEOTIDE SEQUENCE [LARGE SCALE GENOMIC DNA]</scope>
    <source>
        <strain evidence="7 8">ASO4-4</strain>
    </source>
</reference>
<dbReference type="SUPFAM" id="SSF53920">
    <property type="entry name" value="Fe-only hydrogenase"/>
    <property type="match status" value="1"/>
</dbReference>
<dbReference type="InterPro" id="IPR017896">
    <property type="entry name" value="4Fe4S_Fe-S-bd"/>
</dbReference>
<dbReference type="Gene3D" id="1.10.15.40">
    <property type="entry name" value="Electron transport complex subunit B, putative Fe-S cluster"/>
    <property type="match status" value="1"/>
</dbReference>
<dbReference type="PANTHER" id="PTHR11615">
    <property type="entry name" value="NITRATE, FORMATE, IRON DEHYDROGENASE"/>
    <property type="match status" value="1"/>
</dbReference>
<dbReference type="InterPro" id="IPR017900">
    <property type="entry name" value="4Fe4S_Fe_S_CS"/>
</dbReference>
<accession>A0A562S6M6</accession>
<dbReference type="InterPro" id="IPR007202">
    <property type="entry name" value="4Fe-4S_dom"/>
</dbReference>
<evidence type="ECO:0000256" key="3">
    <source>
        <dbReference type="ARBA" id="ARBA00023004"/>
    </source>
</evidence>
<evidence type="ECO:0000313" key="8">
    <source>
        <dbReference type="Proteomes" id="UP000318307"/>
    </source>
</evidence>
<evidence type="ECO:0000313" key="7">
    <source>
        <dbReference type="EMBL" id="TWI76763.1"/>
    </source>
</evidence>
<feature type="domain" description="4Fe-4S" evidence="6">
    <location>
        <begin position="390"/>
        <end position="451"/>
    </location>
</feature>
<dbReference type="SUPFAM" id="SSF54862">
    <property type="entry name" value="4Fe-4S ferredoxins"/>
    <property type="match status" value="1"/>
</dbReference>
<keyword evidence="2" id="KW-0479">Metal-binding</keyword>
<dbReference type="Gene3D" id="3.30.70.20">
    <property type="match status" value="1"/>
</dbReference>
<evidence type="ECO:0000256" key="2">
    <source>
        <dbReference type="ARBA" id="ARBA00022723"/>
    </source>
</evidence>
<dbReference type="InterPro" id="IPR004108">
    <property type="entry name" value="Fe_hydrogenase_lsu_C"/>
</dbReference>